<dbReference type="SUPFAM" id="SSF56784">
    <property type="entry name" value="HAD-like"/>
    <property type="match status" value="1"/>
</dbReference>
<evidence type="ECO:0000313" key="2">
    <source>
        <dbReference type="Proteomes" id="UP001601444"/>
    </source>
</evidence>
<dbReference type="NCBIfam" id="TIGR01509">
    <property type="entry name" value="HAD-SF-IA-v3"/>
    <property type="match status" value="1"/>
</dbReference>
<dbReference type="PANTHER" id="PTHR43611:SF3">
    <property type="entry name" value="FLAVIN MONONUCLEOTIDE HYDROLASE 1, CHLOROPLATIC"/>
    <property type="match status" value="1"/>
</dbReference>
<protein>
    <submittedName>
        <fullName evidence="1">HAD-IA family hydrolase</fullName>
    </submittedName>
</protein>
<dbReference type="PRINTS" id="PR00413">
    <property type="entry name" value="HADHALOGNASE"/>
</dbReference>
<dbReference type="PANTHER" id="PTHR43611">
    <property type="entry name" value="ALPHA-D-GLUCOSE 1-PHOSPHATE PHOSPHATASE"/>
    <property type="match status" value="1"/>
</dbReference>
<organism evidence="1 2">
    <name type="scientific">Nocardia thailandica</name>
    <dbReference type="NCBI Taxonomy" id="257275"/>
    <lineage>
        <taxon>Bacteria</taxon>
        <taxon>Bacillati</taxon>
        <taxon>Actinomycetota</taxon>
        <taxon>Actinomycetes</taxon>
        <taxon>Mycobacteriales</taxon>
        <taxon>Nocardiaceae</taxon>
        <taxon>Nocardia</taxon>
    </lineage>
</organism>
<name>A0ABW6PQA6_9NOCA</name>
<keyword evidence="2" id="KW-1185">Reference proteome</keyword>
<accession>A0ABW6PQA6</accession>
<dbReference type="Pfam" id="PF00702">
    <property type="entry name" value="Hydrolase"/>
    <property type="match status" value="1"/>
</dbReference>
<dbReference type="InterPro" id="IPR036412">
    <property type="entry name" value="HAD-like_sf"/>
</dbReference>
<dbReference type="Gene3D" id="3.40.50.1000">
    <property type="entry name" value="HAD superfamily/HAD-like"/>
    <property type="match status" value="1"/>
</dbReference>
<evidence type="ECO:0000313" key="1">
    <source>
        <dbReference type="EMBL" id="MFF0544596.1"/>
    </source>
</evidence>
<dbReference type="Proteomes" id="UP001601444">
    <property type="component" value="Unassembled WGS sequence"/>
</dbReference>
<dbReference type="InterPro" id="IPR023214">
    <property type="entry name" value="HAD_sf"/>
</dbReference>
<dbReference type="InterPro" id="IPR006439">
    <property type="entry name" value="HAD-SF_hydro_IA"/>
</dbReference>
<dbReference type="GO" id="GO:0016787">
    <property type="term" value="F:hydrolase activity"/>
    <property type="evidence" value="ECO:0007669"/>
    <property type="project" value="UniProtKB-KW"/>
</dbReference>
<sequence length="123" mass="12687">MAATAEFAAVGFRVDERVRTLPAGVRERMPLILVTNATDTLHAHRALLGLTGSAHAVISSGEAGVAEPDPRIYELAAAAAGVAPGRCLFVDDRLVDVEGARALGMTGVHYRGSEDLAVPAALG</sequence>
<comment type="caution">
    <text evidence="1">The sequence shown here is derived from an EMBL/GenBank/DDBJ whole genome shotgun (WGS) entry which is preliminary data.</text>
</comment>
<dbReference type="RefSeq" id="WP_387701120.1">
    <property type="nucleotide sequence ID" value="NZ_JBIAMX010000009.1"/>
</dbReference>
<proteinExistence type="predicted"/>
<reference evidence="1 2" key="1">
    <citation type="submission" date="2024-10" db="EMBL/GenBank/DDBJ databases">
        <title>The Natural Products Discovery Center: Release of the First 8490 Sequenced Strains for Exploring Actinobacteria Biosynthetic Diversity.</title>
        <authorList>
            <person name="Kalkreuter E."/>
            <person name="Kautsar S.A."/>
            <person name="Yang D."/>
            <person name="Bader C.D."/>
            <person name="Teijaro C.N."/>
            <person name="Fluegel L."/>
            <person name="Davis C.M."/>
            <person name="Simpson J.R."/>
            <person name="Lauterbach L."/>
            <person name="Steele A.D."/>
            <person name="Gui C."/>
            <person name="Meng S."/>
            <person name="Li G."/>
            <person name="Viehrig K."/>
            <person name="Ye F."/>
            <person name="Su P."/>
            <person name="Kiefer A.F."/>
            <person name="Nichols A."/>
            <person name="Cepeda A.J."/>
            <person name="Yan W."/>
            <person name="Fan B."/>
            <person name="Jiang Y."/>
            <person name="Adhikari A."/>
            <person name="Zheng C.-J."/>
            <person name="Schuster L."/>
            <person name="Cowan T.M."/>
            <person name="Smanski M.J."/>
            <person name="Chevrette M.G."/>
            <person name="De Carvalho L.P.S."/>
            <person name="Shen B."/>
        </authorList>
    </citation>
    <scope>NUCLEOTIDE SEQUENCE [LARGE SCALE GENOMIC DNA]</scope>
    <source>
        <strain evidence="1 2">NPDC004045</strain>
    </source>
</reference>
<keyword evidence="1" id="KW-0378">Hydrolase</keyword>
<gene>
    <name evidence="1" type="ORF">ACFYTF_17330</name>
</gene>
<dbReference type="EMBL" id="JBIAMX010000009">
    <property type="protein sequence ID" value="MFF0544596.1"/>
    <property type="molecule type" value="Genomic_DNA"/>
</dbReference>